<feature type="region of interest" description="Disordered" evidence="1">
    <location>
        <begin position="17"/>
        <end position="50"/>
    </location>
</feature>
<evidence type="ECO:0000313" key="2">
    <source>
        <dbReference type="EMBL" id="MTH62124.1"/>
    </source>
</evidence>
<dbReference type="RefSeq" id="WP_155042075.1">
    <property type="nucleotide sequence ID" value="NZ_WMIG01000026.1"/>
</dbReference>
<protein>
    <submittedName>
        <fullName evidence="2">Uncharacterized protein</fullName>
    </submittedName>
</protein>
<feature type="compositionally biased region" description="Basic and acidic residues" evidence="1">
    <location>
        <begin position="30"/>
        <end position="47"/>
    </location>
</feature>
<comment type="caution">
    <text evidence="2">The sequence shown here is derived from an EMBL/GenBank/DDBJ whole genome shotgun (WGS) entry which is preliminary data.</text>
</comment>
<organism evidence="2 3">
    <name type="scientific">Paracoccus litorisediminis</name>
    <dbReference type="NCBI Taxonomy" id="2006130"/>
    <lineage>
        <taxon>Bacteria</taxon>
        <taxon>Pseudomonadati</taxon>
        <taxon>Pseudomonadota</taxon>
        <taxon>Alphaproteobacteria</taxon>
        <taxon>Rhodobacterales</taxon>
        <taxon>Paracoccaceae</taxon>
        <taxon>Paracoccus</taxon>
    </lineage>
</organism>
<keyword evidence="3" id="KW-1185">Reference proteome</keyword>
<accession>A0A844HUI4</accession>
<evidence type="ECO:0000256" key="1">
    <source>
        <dbReference type="SAM" id="MobiDB-lite"/>
    </source>
</evidence>
<evidence type="ECO:0000313" key="3">
    <source>
        <dbReference type="Proteomes" id="UP000449846"/>
    </source>
</evidence>
<proteinExistence type="predicted"/>
<dbReference type="EMBL" id="WMIG01000026">
    <property type="protein sequence ID" value="MTH62124.1"/>
    <property type="molecule type" value="Genomic_DNA"/>
</dbReference>
<name>A0A844HUI4_9RHOB</name>
<gene>
    <name evidence="2" type="ORF">GL300_23275</name>
</gene>
<sequence>MSKKPIEMDLGSFIDTARAPIPTGIPQRGAEPHERLVPRPKPERRMDQVSVRCKPSIRAAFEAESRRLDIPQAELFEIIIRERFGLID</sequence>
<dbReference type="AlphaFoldDB" id="A0A844HUI4"/>
<reference evidence="2 3" key="1">
    <citation type="submission" date="2019-11" db="EMBL/GenBank/DDBJ databases">
        <authorList>
            <person name="Dong K."/>
        </authorList>
    </citation>
    <scope>NUCLEOTIDE SEQUENCE [LARGE SCALE GENOMIC DNA]</scope>
    <source>
        <strain evidence="2 3">NBRC 112902</strain>
    </source>
</reference>
<dbReference type="Proteomes" id="UP000449846">
    <property type="component" value="Unassembled WGS sequence"/>
</dbReference>
<dbReference type="OrthoDB" id="7864703at2"/>